<evidence type="ECO:0000256" key="3">
    <source>
        <dbReference type="ARBA" id="ARBA00022692"/>
    </source>
</evidence>
<evidence type="ECO:0000256" key="4">
    <source>
        <dbReference type="ARBA" id="ARBA00022989"/>
    </source>
</evidence>
<dbReference type="AlphaFoldDB" id="A0A560GR10"/>
<keyword evidence="4 6" id="KW-1133">Transmembrane helix</keyword>
<feature type="transmembrane region" description="Helical" evidence="6">
    <location>
        <begin position="59"/>
        <end position="77"/>
    </location>
</feature>
<accession>A0A560GR10</accession>
<evidence type="ECO:0000256" key="1">
    <source>
        <dbReference type="ARBA" id="ARBA00004141"/>
    </source>
</evidence>
<dbReference type="PANTHER" id="PTHR43461:SF1">
    <property type="entry name" value="TRANSMEMBRANE PROTEIN 256"/>
    <property type="match status" value="1"/>
</dbReference>
<feature type="transmembrane region" description="Helical" evidence="6">
    <location>
        <begin position="113"/>
        <end position="134"/>
    </location>
</feature>
<dbReference type="GO" id="GO:0005886">
    <property type="term" value="C:plasma membrane"/>
    <property type="evidence" value="ECO:0007669"/>
    <property type="project" value="TreeGrafter"/>
</dbReference>
<evidence type="ECO:0000313" key="8">
    <source>
        <dbReference type="Proteomes" id="UP000315751"/>
    </source>
</evidence>
<evidence type="ECO:0000313" key="7">
    <source>
        <dbReference type="EMBL" id="TWB35920.1"/>
    </source>
</evidence>
<feature type="transmembrane region" description="Helical" evidence="6">
    <location>
        <begin position="84"/>
        <end position="107"/>
    </location>
</feature>
<dbReference type="OrthoDB" id="9802121at2"/>
<keyword evidence="3 6" id="KW-0812">Transmembrane</keyword>
<comment type="similarity">
    <text evidence="2">Belongs to the UPF0382 family.</text>
</comment>
<comment type="subcellular location">
    <subcellularLocation>
        <location evidence="1">Membrane</location>
        <topology evidence="1">Multi-pass membrane protein</topology>
    </subcellularLocation>
</comment>
<feature type="transmembrane region" description="Helical" evidence="6">
    <location>
        <begin position="20"/>
        <end position="39"/>
    </location>
</feature>
<keyword evidence="5 6" id="KW-0472">Membrane</keyword>
<dbReference type="InterPro" id="IPR006696">
    <property type="entry name" value="DUF423"/>
</dbReference>
<organism evidence="7 8">
    <name type="scientific">Nitrospirillum amazonense</name>
    <dbReference type="NCBI Taxonomy" id="28077"/>
    <lineage>
        <taxon>Bacteria</taxon>
        <taxon>Pseudomonadati</taxon>
        <taxon>Pseudomonadota</taxon>
        <taxon>Alphaproteobacteria</taxon>
        <taxon>Rhodospirillales</taxon>
        <taxon>Azospirillaceae</taxon>
        <taxon>Nitrospirillum</taxon>
    </lineage>
</organism>
<dbReference type="Pfam" id="PF04241">
    <property type="entry name" value="DUF423"/>
    <property type="match status" value="1"/>
</dbReference>
<dbReference type="Proteomes" id="UP000315751">
    <property type="component" value="Unassembled WGS sequence"/>
</dbReference>
<dbReference type="PANTHER" id="PTHR43461">
    <property type="entry name" value="TRANSMEMBRANE PROTEIN 256"/>
    <property type="match status" value="1"/>
</dbReference>
<evidence type="ECO:0000256" key="2">
    <source>
        <dbReference type="ARBA" id="ARBA00009694"/>
    </source>
</evidence>
<proteinExistence type="inferred from homology"/>
<comment type="caution">
    <text evidence="7">The sequence shown here is derived from an EMBL/GenBank/DDBJ whole genome shotgun (WGS) entry which is preliminary data.</text>
</comment>
<sequence length="138" mass="14012">MPARDALPGNVLTRDARLRVVVAGIIGALAVAAGAYAVHGLGAVRDAHAVGLWQTASQYQLMHAGVTVAAALGGQVLHRRLAALAGWLFLLGCVLFGGALYGLGWWGPSPLGAVAPVGGMSFILGWLLLAAAALKAPR</sequence>
<name>A0A560GR10_9PROT</name>
<evidence type="ECO:0000256" key="6">
    <source>
        <dbReference type="SAM" id="Phobius"/>
    </source>
</evidence>
<protein>
    <submittedName>
        <fullName evidence="7">Uncharacterized membrane protein YgdD (TMEM256/DUF423 family)</fullName>
    </submittedName>
</protein>
<keyword evidence="8" id="KW-1185">Reference proteome</keyword>
<reference evidence="7 8" key="1">
    <citation type="submission" date="2019-06" db="EMBL/GenBank/DDBJ databases">
        <title>Genomic Encyclopedia of Type Strains, Phase IV (KMG-V): Genome sequencing to study the core and pangenomes of soil and plant-associated prokaryotes.</title>
        <authorList>
            <person name="Whitman W."/>
        </authorList>
    </citation>
    <scope>NUCLEOTIDE SEQUENCE [LARGE SCALE GENOMIC DNA]</scope>
    <source>
        <strain evidence="7 8">BR 11622</strain>
    </source>
</reference>
<gene>
    <name evidence="7" type="ORF">FBZ90_118123</name>
</gene>
<dbReference type="EMBL" id="VITR01000018">
    <property type="protein sequence ID" value="TWB35920.1"/>
    <property type="molecule type" value="Genomic_DNA"/>
</dbReference>
<evidence type="ECO:0000256" key="5">
    <source>
        <dbReference type="ARBA" id="ARBA00023136"/>
    </source>
</evidence>